<dbReference type="CDD" id="cd00054">
    <property type="entry name" value="EGF_CA"/>
    <property type="match status" value="1"/>
</dbReference>
<name>A0A1C9TA36_SACKO</name>
<dbReference type="SMART" id="SM00409">
    <property type="entry name" value="IG"/>
    <property type="match status" value="3"/>
</dbReference>
<dbReference type="InterPro" id="IPR057244">
    <property type="entry name" value="GAIN_B"/>
</dbReference>
<dbReference type="PROSITE" id="PS50221">
    <property type="entry name" value="GAIN_B"/>
    <property type="match status" value="1"/>
</dbReference>
<accession>A0A1C9TA36</accession>
<dbReference type="PANTHER" id="PTHR12011">
    <property type="entry name" value="ADHESION G-PROTEIN COUPLED RECEPTOR"/>
    <property type="match status" value="1"/>
</dbReference>
<dbReference type="GO" id="GO:0004930">
    <property type="term" value="F:G protein-coupled receptor activity"/>
    <property type="evidence" value="ECO:0007669"/>
    <property type="project" value="InterPro"/>
</dbReference>
<dbReference type="InterPro" id="IPR013151">
    <property type="entry name" value="Immunoglobulin_dom"/>
</dbReference>
<evidence type="ECO:0000313" key="15">
    <source>
        <dbReference type="EMBL" id="AOR07003.1"/>
    </source>
</evidence>
<evidence type="ECO:0000256" key="8">
    <source>
        <dbReference type="ARBA" id="ARBA00023157"/>
    </source>
</evidence>
<feature type="transmembrane region" description="Helical" evidence="10">
    <location>
        <begin position="934"/>
        <end position="956"/>
    </location>
</feature>
<evidence type="ECO:0000259" key="13">
    <source>
        <dbReference type="PROSITE" id="PS50261"/>
    </source>
</evidence>
<protein>
    <submittedName>
        <fullName evidence="15">G-protein coupled receptor latrophilin-like protein</fullName>
    </submittedName>
</protein>
<dbReference type="Pfam" id="PF00002">
    <property type="entry name" value="7tm_2"/>
    <property type="match status" value="1"/>
</dbReference>
<dbReference type="PRINTS" id="PR00249">
    <property type="entry name" value="GPCRSECRETIN"/>
</dbReference>
<dbReference type="GO" id="GO:0007166">
    <property type="term" value="P:cell surface receptor signaling pathway"/>
    <property type="evidence" value="ECO:0007669"/>
    <property type="project" value="InterPro"/>
</dbReference>
<dbReference type="Gene3D" id="2.60.220.50">
    <property type="match status" value="1"/>
</dbReference>
<evidence type="ECO:0000256" key="7">
    <source>
        <dbReference type="ARBA" id="ARBA00023136"/>
    </source>
</evidence>
<feature type="transmembrane region" description="Helical" evidence="10">
    <location>
        <begin position="822"/>
        <end position="843"/>
    </location>
</feature>
<keyword evidence="3" id="KW-1003">Cell membrane</keyword>
<feature type="transmembrane region" description="Helical" evidence="10">
    <location>
        <begin position="757"/>
        <end position="776"/>
    </location>
</feature>
<dbReference type="InterPro" id="IPR003599">
    <property type="entry name" value="Ig_sub"/>
</dbReference>
<dbReference type="InterPro" id="IPR013783">
    <property type="entry name" value="Ig-like_fold"/>
</dbReference>
<keyword evidence="8" id="KW-1015">Disulfide bond</keyword>
<dbReference type="Gene3D" id="1.20.1070.10">
    <property type="entry name" value="Rhodopsin 7-helix transmembrane proteins"/>
    <property type="match status" value="1"/>
</dbReference>
<sequence length="1031" mass="113559">MRIFWETCCVIVIISLKQYVECVETFLEAPVGGGYIVGDSVTLKCSIAGKTGACIWLKDGVTLSMDEVIITSDPAYAIESPVTNEDYFLVISVLETAHNGEYVCTTDTGLVSSPAILIVQDPSQSFRIKPNDTTAIQGNDATLYCSIDNKDGVLHWLHDGVSISNDEVVLVNGERTSIVGDIANGEFNLLFSPTESVDEGVYQCIVDAAGNSDLITSSNHLLTVLLVQHFRRQPIDIFATQFEDTILRCEVNYKKGILNWIQNGTTISNDLIINDTVCDGERYTIAGNTSVGEYNLHISNLQLEDSGPYQCKVLASGADDMIVSSTATLTVTDHDECLAVDMCGDSYQCINTHGSYQCLCLRPEGCDNGLSQDDKCIVDAGLYRCSCYKLANSTSITQGHIRVLPSNITNGPYYIHLYDNWSECLCYRCIMDVVVETGRELLQCHSLSNSIDRSCPQLTNDTSWGSQLFDVASIVTKPSSDDVIFASFDTVFTEAINILTEDVSQVGNCNIDNCAGLTTTIDALGVSVMEEILTHNMTKDSMNFHFEDIQKGMYIELLTRDTLSSNAFKFPAEQTDFYATIQIPGELLTTGTLVIVSAIYEKPEVLVGTDNVGNGIGLLNSAIISTTISPALSETLPEDSPIIITFRHLYAVTEGVTSCEFLQFNETDKFTEQLWNSSGCKVYETNQTMTTCHCNHLTSFAVLMRVNEFEMDIIHEKALEIISLVGCSISLLSLTITILTFVILGRFTQERIIHINLCLAIAIGQVIFVSGIGAVASKIGCMVVAMLLHYFFTSVFCWMLVEGIQLYAKLIRVFESNQTTRMTSYFFVGWGIPFLIVVIAVAIDYEHYGTDDNCWLSVSSGLIWAFVGPALLVILVNVVFLGMVVRVISKLHNCAEDDKYTKVRASLKAAIVLLPLLGMTWLFGLLSVNKNTVFFEYMFAILNSLQGFFIFLFYCVNSSEVRAQLARKKQTIELTHGISLSSGPRYSSNQVRPNTTSEEISNSNIASRSSIRISLDTGIQEEAESSDGNLM</sequence>
<dbReference type="Pfam" id="PF07686">
    <property type="entry name" value="V-set"/>
    <property type="match status" value="1"/>
</dbReference>
<dbReference type="InterPro" id="IPR001881">
    <property type="entry name" value="EGF-like_Ca-bd_dom"/>
</dbReference>
<dbReference type="OrthoDB" id="1100386at2759"/>
<evidence type="ECO:0000256" key="1">
    <source>
        <dbReference type="ARBA" id="ARBA00004651"/>
    </source>
</evidence>
<dbReference type="SMART" id="SM00303">
    <property type="entry name" value="GPS"/>
    <property type="match status" value="1"/>
</dbReference>
<dbReference type="InterPro" id="IPR013106">
    <property type="entry name" value="Ig_V-set"/>
</dbReference>
<evidence type="ECO:0000256" key="11">
    <source>
        <dbReference type="SAM" id="SignalP"/>
    </source>
</evidence>
<feature type="compositionally biased region" description="Polar residues" evidence="9">
    <location>
        <begin position="983"/>
        <end position="996"/>
    </location>
</feature>
<feature type="transmembrane region" description="Helical" evidence="10">
    <location>
        <begin position="863"/>
        <end position="888"/>
    </location>
</feature>
<dbReference type="PANTHER" id="PTHR12011:SF347">
    <property type="entry name" value="FI21270P1-RELATED"/>
    <property type="match status" value="1"/>
</dbReference>
<dbReference type="Gene3D" id="2.60.40.10">
    <property type="entry name" value="Immunoglobulins"/>
    <property type="match status" value="3"/>
</dbReference>
<feature type="domain" description="Ig-like" evidence="14">
    <location>
        <begin position="247"/>
        <end position="330"/>
    </location>
</feature>
<evidence type="ECO:0000256" key="6">
    <source>
        <dbReference type="ARBA" id="ARBA00022989"/>
    </source>
</evidence>
<dbReference type="InterPro" id="IPR017981">
    <property type="entry name" value="GPCR_2-like_7TM"/>
</dbReference>
<evidence type="ECO:0000256" key="2">
    <source>
        <dbReference type="ARBA" id="ARBA00007343"/>
    </source>
</evidence>
<dbReference type="PROSITE" id="PS00650">
    <property type="entry name" value="G_PROTEIN_RECEP_F2_2"/>
    <property type="match status" value="1"/>
</dbReference>
<evidence type="ECO:0000256" key="10">
    <source>
        <dbReference type="SAM" id="Phobius"/>
    </source>
</evidence>
<dbReference type="PROSITE" id="PS50261">
    <property type="entry name" value="G_PROTEIN_RECEP_F2_4"/>
    <property type="match status" value="1"/>
</dbReference>
<dbReference type="InterPro" id="IPR017983">
    <property type="entry name" value="GPCR_2_secretin-like_CS"/>
</dbReference>
<dbReference type="SMART" id="SM00408">
    <property type="entry name" value="IGc2"/>
    <property type="match status" value="2"/>
</dbReference>
<dbReference type="GO" id="GO:0005509">
    <property type="term" value="F:calcium ion binding"/>
    <property type="evidence" value="ECO:0007669"/>
    <property type="project" value="InterPro"/>
</dbReference>
<evidence type="ECO:0000256" key="4">
    <source>
        <dbReference type="ARBA" id="ARBA00022692"/>
    </source>
</evidence>
<dbReference type="InterPro" id="IPR046338">
    <property type="entry name" value="GAIN_dom_sf"/>
</dbReference>
<evidence type="ECO:0000256" key="3">
    <source>
        <dbReference type="ARBA" id="ARBA00022475"/>
    </source>
</evidence>
<feature type="domain" description="G-protein coupled receptors family 2 profile 2" evidence="13">
    <location>
        <begin position="719"/>
        <end position="958"/>
    </location>
</feature>
<keyword evidence="4 10" id="KW-0812">Transmembrane</keyword>
<feature type="region of interest" description="Disordered" evidence="9">
    <location>
        <begin position="983"/>
        <end position="1003"/>
    </location>
</feature>
<dbReference type="InterPro" id="IPR036179">
    <property type="entry name" value="Ig-like_dom_sf"/>
</dbReference>
<dbReference type="PROSITE" id="PS50835">
    <property type="entry name" value="IG_LIKE"/>
    <property type="match status" value="3"/>
</dbReference>
<dbReference type="SUPFAM" id="SSF48726">
    <property type="entry name" value="Immunoglobulin"/>
    <property type="match status" value="3"/>
</dbReference>
<dbReference type="SMART" id="SM00179">
    <property type="entry name" value="EGF_CA"/>
    <property type="match status" value="1"/>
</dbReference>
<feature type="signal peptide" evidence="11">
    <location>
        <begin position="1"/>
        <end position="22"/>
    </location>
</feature>
<keyword evidence="6 10" id="KW-1133">Transmembrane helix</keyword>
<feature type="chain" id="PRO_5008894678" evidence="11">
    <location>
        <begin position="23"/>
        <end position="1031"/>
    </location>
</feature>
<dbReference type="InterPro" id="IPR000203">
    <property type="entry name" value="GPS"/>
</dbReference>
<dbReference type="InterPro" id="IPR003598">
    <property type="entry name" value="Ig_sub2"/>
</dbReference>
<comment type="similarity">
    <text evidence="2">Belongs to the G-protein coupled receptor 2 family. Adhesion G-protein coupled receptor (ADGR) subfamily.</text>
</comment>
<dbReference type="InterPro" id="IPR000832">
    <property type="entry name" value="GPCR_2_secretin-like"/>
</dbReference>
<dbReference type="EMBL" id="KU553305">
    <property type="protein sequence ID" value="AOR07003.1"/>
    <property type="molecule type" value="mRNA"/>
</dbReference>
<evidence type="ECO:0000256" key="9">
    <source>
        <dbReference type="SAM" id="MobiDB-lite"/>
    </source>
</evidence>
<dbReference type="AlphaFoldDB" id="A0A1C9TA36"/>
<comment type="subcellular location">
    <subcellularLocation>
        <location evidence="1">Cell membrane</location>
        <topology evidence="1">Multi-pass membrane protein</topology>
    </subcellularLocation>
</comment>
<keyword evidence="7 10" id="KW-0472">Membrane</keyword>
<dbReference type="FunFam" id="1.20.1070.10:FF:000073">
    <property type="entry name" value="Adhesion G-protein coupled receptor D1"/>
    <property type="match status" value="1"/>
</dbReference>
<dbReference type="SMART" id="SM00406">
    <property type="entry name" value="IGv"/>
    <property type="match status" value="2"/>
</dbReference>
<evidence type="ECO:0000259" key="14">
    <source>
        <dbReference type="PROSITE" id="PS50835"/>
    </source>
</evidence>
<feature type="domain" description="Ig-like" evidence="14">
    <location>
        <begin position="114"/>
        <end position="216"/>
    </location>
</feature>
<proteinExistence type="evidence at transcript level"/>
<feature type="transmembrane region" description="Helical" evidence="10">
    <location>
        <begin position="721"/>
        <end position="745"/>
    </location>
</feature>
<evidence type="ECO:0000259" key="12">
    <source>
        <dbReference type="PROSITE" id="PS50221"/>
    </source>
</evidence>
<dbReference type="Pfam" id="PF01825">
    <property type="entry name" value="GPS"/>
    <property type="match status" value="1"/>
</dbReference>
<organism evidence="15">
    <name type="scientific">Saccoglossus kowalevskii</name>
    <name type="common">Acorn worm</name>
    <dbReference type="NCBI Taxonomy" id="10224"/>
    <lineage>
        <taxon>Eukaryota</taxon>
        <taxon>Metazoa</taxon>
        <taxon>Hemichordata</taxon>
        <taxon>Enteropneusta</taxon>
        <taxon>Harrimaniidae</taxon>
        <taxon>Saccoglossus</taxon>
    </lineage>
</organism>
<feature type="transmembrane region" description="Helical" evidence="10">
    <location>
        <begin position="782"/>
        <end position="801"/>
    </location>
</feature>
<dbReference type="Pfam" id="PF00047">
    <property type="entry name" value="ig"/>
    <property type="match status" value="1"/>
</dbReference>
<dbReference type="GO" id="GO:0005886">
    <property type="term" value="C:plasma membrane"/>
    <property type="evidence" value="ECO:0007669"/>
    <property type="project" value="UniProtKB-SubCell"/>
</dbReference>
<feature type="transmembrane region" description="Helical" evidence="10">
    <location>
        <begin position="909"/>
        <end position="928"/>
    </location>
</feature>
<evidence type="ECO:0000256" key="5">
    <source>
        <dbReference type="ARBA" id="ARBA00022729"/>
    </source>
</evidence>
<reference evidence="15" key="1">
    <citation type="journal article" date="2008" name="Biol. Bull.">
        <title>cDNA sequences for transcription factors and signaling proteins of the hemichordate Saccoglossus kowalevskii: efficacy of the expressed sequence tag (EST) approach for evolutionary and developmental studies of a new organism.</title>
        <authorList>
            <person name="Freeman R.M. Jr."/>
            <person name="Wu M."/>
            <person name="Cordonnier-Pratt M.M."/>
            <person name="Pratt L.H."/>
            <person name="Gruber C.E."/>
            <person name="Smith M."/>
            <person name="Lander E.S."/>
            <person name="Stange-Thomann N."/>
            <person name="Lowe C.J."/>
            <person name="Gerhart J."/>
            <person name="Kirschner M."/>
        </authorList>
    </citation>
    <scope>NUCLEOTIDE SEQUENCE</scope>
</reference>
<dbReference type="PROSITE" id="PS01187">
    <property type="entry name" value="EGF_CA"/>
    <property type="match status" value="1"/>
</dbReference>
<feature type="domain" description="GAIN-B" evidence="12">
    <location>
        <begin position="553"/>
        <end position="710"/>
    </location>
</feature>
<feature type="domain" description="Ig-like" evidence="14">
    <location>
        <begin position="38"/>
        <end position="105"/>
    </location>
</feature>
<dbReference type="InterPro" id="IPR007110">
    <property type="entry name" value="Ig-like_dom"/>
</dbReference>
<reference evidence="15" key="2">
    <citation type="submission" date="2016-01" db="EMBL/GenBank/DDBJ databases">
        <authorList>
            <person name="Oliw E.H."/>
        </authorList>
    </citation>
    <scope>NUCLEOTIDE SEQUENCE</scope>
</reference>
<dbReference type="InterPro" id="IPR018097">
    <property type="entry name" value="EGF_Ca-bd_CS"/>
</dbReference>
<keyword evidence="15" id="KW-0675">Receptor</keyword>
<keyword evidence="5 11" id="KW-0732">Signal</keyword>